<proteinExistence type="predicted"/>
<dbReference type="AlphaFoldDB" id="A0AA36MYQ7"/>
<sequence>MGAADASMKHIARVQIARATEVSSSGVKNPMFTPARNFWGFTIYDSNMLRLMSESWAGLSGRRCRDLGVLLNPVLKAYNQGNGAWATCGLTAVFVTQNCVDGEAAINHVDIGFMLSTRLVVTAPMGFFFPSICRSLRITLPFMRELQNGTSYMFRALVVNPRDTFTDVTSPDKYWRIESQYADGTMVDLNRVIPSFAILSRLRYFAAATLSQVGLASTTYRIHFRTDQSLPPQQTVHIYPPAGTTFGGLNGACINTDPVLLSLQFPTPLISGAWN</sequence>
<accession>A0AA36MYQ7</accession>
<reference evidence="1" key="1">
    <citation type="submission" date="2023-08" db="EMBL/GenBank/DDBJ databases">
        <authorList>
            <person name="Chen Y."/>
            <person name="Shah S."/>
            <person name="Dougan E. K."/>
            <person name="Thang M."/>
            <person name="Chan C."/>
        </authorList>
    </citation>
    <scope>NUCLEOTIDE SEQUENCE</scope>
</reference>
<protein>
    <submittedName>
        <fullName evidence="1">Uncharacterized protein</fullName>
    </submittedName>
</protein>
<evidence type="ECO:0000313" key="2">
    <source>
        <dbReference type="Proteomes" id="UP001178507"/>
    </source>
</evidence>
<keyword evidence="2" id="KW-1185">Reference proteome</keyword>
<organism evidence="1 2">
    <name type="scientific">Effrenium voratum</name>
    <dbReference type="NCBI Taxonomy" id="2562239"/>
    <lineage>
        <taxon>Eukaryota</taxon>
        <taxon>Sar</taxon>
        <taxon>Alveolata</taxon>
        <taxon>Dinophyceae</taxon>
        <taxon>Suessiales</taxon>
        <taxon>Symbiodiniaceae</taxon>
        <taxon>Effrenium</taxon>
    </lineage>
</organism>
<name>A0AA36MYQ7_9DINO</name>
<evidence type="ECO:0000313" key="1">
    <source>
        <dbReference type="EMBL" id="CAJ1383538.1"/>
    </source>
</evidence>
<dbReference type="EMBL" id="CAUJNA010001024">
    <property type="protein sequence ID" value="CAJ1383538.1"/>
    <property type="molecule type" value="Genomic_DNA"/>
</dbReference>
<dbReference type="Proteomes" id="UP001178507">
    <property type="component" value="Unassembled WGS sequence"/>
</dbReference>
<comment type="caution">
    <text evidence="1">The sequence shown here is derived from an EMBL/GenBank/DDBJ whole genome shotgun (WGS) entry which is preliminary data.</text>
</comment>
<gene>
    <name evidence="1" type="ORF">EVOR1521_LOCUS10636</name>
</gene>